<evidence type="ECO:0000256" key="2">
    <source>
        <dbReference type="ARBA" id="ARBA00022679"/>
    </source>
</evidence>
<protein>
    <recommendedName>
        <fullName evidence="3">Alkyl transferase</fullName>
        <ecNumber evidence="3">2.5.1.-</ecNumber>
    </recommendedName>
</protein>
<dbReference type="Pfam" id="PF01255">
    <property type="entry name" value="Prenyltransf"/>
    <property type="match status" value="1"/>
</dbReference>
<dbReference type="PANTHER" id="PTHR10291">
    <property type="entry name" value="DEHYDRODOLICHYL DIPHOSPHATE SYNTHASE FAMILY MEMBER"/>
    <property type="match status" value="1"/>
</dbReference>
<evidence type="ECO:0000256" key="1">
    <source>
        <dbReference type="ARBA" id="ARBA00005432"/>
    </source>
</evidence>
<keyword evidence="3" id="KW-0812">Transmembrane</keyword>
<dbReference type="EC" id="2.5.1.-" evidence="3"/>
<evidence type="ECO:0000256" key="3">
    <source>
        <dbReference type="RuleBase" id="RU363018"/>
    </source>
</evidence>
<dbReference type="Proteomes" id="UP000018320">
    <property type="component" value="Unassembled WGS sequence"/>
</dbReference>
<feature type="transmembrane region" description="Helical" evidence="3">
    <location>
        <begin position="24"/>
        <end position="46"/>
    </location>
</feature>
<dbReference type="SUPFAM" id="SSF64005">
    <property type="entry name" value="Undecaprenyl diphosphate synthase"/>
    <property type="match status" value="1"/>
</dbReference>
<reference evidence="5" key="1">
    <citation type="submission" date="2012-02" db="EMBL/GenBank/DDBJ databases">
        <title>Genome sequencing of Giardia lamblia Genotypes A2 and B isolates (DH and GS) and comparative analysis with the genomes of Genotypes A1 and E (WB and Pig).</title>
        <authorList>
            <person name="Adam R."/>
            <person name="Dahlstrom E."/>
            <person name="Martens C."/>
            <person name="Bruno D."/>
            <person name="Barbian K."/>
            <person name="Porcella S.F."/>
            <person name="Nash T."/>
        </authorList>
    </citation>
    <scope>NUCLEOTIDE SEQUENCE</scope>
    <source>
        <strain evidence="5">DH</strain>
    </source>
</reference>
<keyword evidence="3" id="KW-0472">Membrane</keyword>
<dbReference type="VEuPathDB" id="GiardiaDB:DHA2_150349"/>
<dbReference type="PANTHER" id="PTHR10291:SF43">
    <property type="entry name" value="DEHYDRODOLICHYL DIPHOSPHATE SYNTHASE COMPLEX SUBUNIT DHDDS"/>
    <property type="match status" value="1"/>
</dbReference>
<accession>V6TI36</accession>
<evidence type="ECO:0000313" key="5">
    <source>
        <dbReference type="Proteomes" id="UP000018320"/>
    </source>
</evidence>
<name>V6TI36_GIAIN</name>
<dbReference type="VEuPathDB" id="GiardiaDB:GL50581_2130"/>
<sequence>MDAATRRADRSSISFSFSVDAKALAFPILVFHQVAWMIPTHVAVIMDGNGRWARRQLQERTFGHEQGVAVLESIVDECINCGIRFLTVYAFSTENWSRPPAEVSFLFELLSAAIQRVRTTYRERNVKVQFCGERTTQIPETVIAVMNCIEQDTAACTGLILSVCFNYGGHTEIAQACRSVLADCLEGDAVENIKTRLQMPIEQFIQQIDTHLYANLPPVDLLIRTGCEKRLSNFLPWHLAYAEIIFSDLLWPEFSVRAFKDCLDEFASRTRRFGGVQLSPMTGVYSDTHPHSSTNALSNHD</sequence>
<gene>
    <name evidence="4" type="ORF">DHA2_150349</name>
</gene>
<dbReference type="GO" id="GO:0005783">
    <property type="term" value="C:endoplasmic reticulum"/>
    <property type="evidence" value="ECO:0007669"/>
    <property type="project" value="TreeGrafter"/>
</dbReference>
<reference evidence="4 5" key="2">
    <citation type="journal article" date="2013" name="Genome Biol. Evol.">
        <title>Genome sequencing of Giardia lamblia genotypes A2 and B isolates (DH and GS) and comparative analysis with the genomes of genotypes A1 and E (WB and Pig).</title>
        <authorList>
            <person name="Adam R.D."/>
            <person name="Dahlstrom E.W."/>
            <person name="Martens C.A."/>
            <person name="Bruno D.P."/>
            <person name="Barbian K.D."/>
            <person name="Ricklefs S.M."/>
            <person name="Hernandez M.M."/>
            <person name="Narla N.P."/>
            <person name="Patel R.B."/>
            <person name="Porcella S.F."/>
            <person name="Nash T.E."/>
        </authorList>
    </citation>
    <scope>NUCLEOTIDE SEQUENCE [LARGE SCALE GENOMIC DNA]</scope>
    <source>
        <strain evidence="4 5">DH</strain>
    </source>
</reference>
<dbReference type="EMBL" id="AHGT01000018">
    <property type="protein sequence ID" value="ESU37987.1"/>
    <property type="molecule type" value="Genomic_DNA"/>
</dbReference>
<dbReference type="GO" id="GO:0016094">
    <property type="term" value="P:polyprenol biosynthetic process"/>
    <property type="evidence" value="ECO:0007669"/>
    <property type="project" value="TreeGrafter"/>
</dbReference>
<dbReference type="InterPro" id="IPR001441">
    <property type="entry name" value="UPP_synth-like"/>
</dbReference>
<organism evidence="4 5">
    <name type="scientific">Giardia intestinalis</name>
    <name type="common">Giardia lamblia</name>
    <dbReference type="NCBI Taxonomy" id="5741"/>
    <lineage>
        <taxon>Eukaryota</taxon>
        <taxon>Metamonada</taxon>
        <taxon>Diplomonadida</taxon>
        <taxon>Hexamitidae</taxon>
        <taxon>Giardiinae</taxon>
        <taxon>Giardia</taxon>
    </lineage>
</organism>
<proteinExistence type="inferred from homology"/>
<dbReference type="NCBIfam" id="TIGR00055">
    <property type="entry name" value="uppS"/>
    <property type="match status" value="1"/>
</dbReference>
<comment type="similarity">
    <text evidence="1 3">Belongs to the UPP synthase family.</text>
</comment>
<dbReference type="Gene3D" id="3.40.1180.10">
    <property type="entry name" value="Decaprenyl diphosphate synthase-like"/>
    <property type="match status" value="1"/>
</dbReference>
<dbReference type="HAMAP" id="MF_01139">
    <property type="entry name" value="ISPT"/>
    <property type="match status" value="1"/>
</dbReference>
<dbReference type="VEuPathDB" id="GiardiaDB:QR46_2101"/>
<dbReference type="GO" id="GO:0045547">
    <property type="term" value="F:ditrans,polycis-polyprenyl diphosphate synthase [(2E,6E)-farnesyl diphosphate specific] activity"/>
    <property type="evidence" value="ECO:0007669"/>
    <property type="project" value="TreeGrafter"/>
</dbReference>
<evidence type="ECO:0000313" key="4">
    <source>
        <dbReference type="EMBL" id="ESU37987.1"/>
    </source>
</evidence>
<keyword evidence="3" id="KW-1133">Transmembrane helix</keyword>
<comment type="caution">
    <text evidence="4">The sequence shown here is derived from an EMBL/GenBank/DDBJ whole genome shotgun (WGS) entry which is preliminary data.</text>
</comment>
<dbReference type="CDD" id="cd00475">
    <property type="entry name" value="Cis_IPPS"/>
    <property type="match status" value="1"/>
</dbReference>
<dbReference type="VEuPathDB" id="GiardiaDB:GL50803_0015256"/>
<dbReference type="AlphaFoldDB" id="V6TI36"/>
<dbReference type="InterPro" id="IPR036424">
    <property type="entry name" value="UPP_synth-like_sf"/>
</dbReference>
<keyword evidence="2 3" id="KW-0808">Transferase</keyword>